<feature type="domain" description="Transposase IS200-like" evidence="1">
    <location>
        <begin position="9"/>
        <end position="124"/>
    </location>
</feature>
<dbReference type="PANTHER" id="PTHR34322">
    <property type="entry name" value="TRANSPOSASE, Y1_TNP DOMAIN-CONTAINING"/>
    <property type="match status" value="1"/>
</dbReference>
<dbReference type="PANTHER" id="PTHR34322:SF2">
    <property type="entry name" value="TRANSPOSASE IS200-LIKE DOMAIN-CONTAINING PROTEIN"/>
    <property type="match status" value="1"/>
</dbReference>
<dbReference type="EMBL" id="PFMR01000150">
    <property type="protein sequence ID" value="PIZ16993.1"/>
    <property type="molecule type" value="Genomic_DNA"/>
</dbReference>
<dbReference type="SUPFAM" id="SSF143422">
    <property type="entry name" value="Transposase IS200-like"/>
    <property type="match status" value="1"/>
</dbReference>
<dbReference type="GO" id="GO:0006313">
    <property type="term" value="P:DNA transposition"/>
    <property type="evidence" value="ECO:0007669"/>
    <property type="project" value="InterPro"/>
</dbReference>
<organism evidence="2 3">
    <name type="scientific">Candidatus Desantisbacteria bacterium CG_4_10_14_0_8_um_filter_48_22</name>
    <dbReference type="NCBI Taxonomy" id="1974543"/>
    <lineage>
        <taxon>Bacteria</taxon>
        <taxon>Candidatus Desantisiibacteriota</taxon>
    </lineage>
</organism>
<proteinExistence type="predicted"/>
<evidence type="ECO:0000313" key="2">
    <source>
        <dbReference type="EMBL" id="PIZ16993.1"/>
    </source>
</evidence>
<evidence type="ECO:0000259" key="1">
    <source>
        <dbReference type="SMART" id="SM01321"/>
    </source>
</evidence>
<sequence>MPRYARRALANVTYHIIHRGNNKQVIFFCDDDFQYFLRLIKIAKTEYEMNLYSYVLMNNHVHFLLEPLVKEHLAKFIKSIAQKYAQYVNKKYKRTGTLWEGRFRSSPVSMDNYLLACSRYIEMNPARAGITRLPGDYKWSSYNGKIGFKADPLLDFDSWFLSLGSNEDERQKKYEKWFKESIPDFEWKLITESVNKGVAFGNDVFKEKIENILGRKMQIRRRGRPFKEENK</sequence>
<dbReference type="GO" id="GO:0004803">
    <property type="term" value="F:transposase activity"/>
    <property type="evidence" value="ECO:0007669"/>
    <property type="project" value="InterPro"/>
</dbReference>
<accession>A0A2M7SCK0</accession>
<dbReference type="InterPro" id="IPR036515">
    <property type="entry name" value="Transposase_17_sf"/>
</dbReference>
<dbReference type="InterPro" id="IPR002686">
    <property type="entry name" value="Transposase_17"/>
</dbReference>
<protein>
    <submittedName>
        <fullName evidence="2">Transposase</fullName>
    </submittedName>
</protein>
<evidence type="ECO:0000313" key="3">
    <source>
        <dbReference type="Proteomes" id="UP000229307"/>
    </source>
</evidence>
<dbReference type="SMART" id="SM01321">
    <property type="entry name" value="Y1_Tnp"/>
    <property type="match status" value="1"/>
</dbReference>
<comment type="caution">
    <text evidence="2">The sequence shown here is derived from an EMBL/GenBank/DDBJ whole genome shotgun (WGS) entry which is preliminary data.</text>
</comment>
<dbReference type="Gene3D" id="3.30.70.1290">
    <property type="entry name" value="Transposase IS200-like"/>
    <property type="match status" value="1"/>
</dbReference>
<dbReference type="GO" id="GO:0003677">
    <property type="term" value="F:DNA binding"/>
    <property type="evidence" value="ECO:0007669"/>
    <property type="project" value="InterPro"/>
</dbReference>
<dbReference type="AlphaFoldDB" id="A0A2M7SCK0"/>
<gene>
    <name evidence="2" type="ORF">COY52_05535</name>
</gene>
<name>A0A2M7SCK0_9BACT</name>
<dbReference type="Proteomes" id="UP000229307">
    <property type="component" value="Unassembled WGS sequence"/>
</dbReference>
<dbReference type="Pfam" id="PF01797">
    <property type="entry name" value="Y1_Tnp"/>
    <property type="match status" value="1"/>
</dbReference>
<reference evidence="3" key="1">
    <citation type="submission" date="2017-09" db="EMBL/GenBank/DDBJ databases">
        <title>Depth-based differentiation of microbial function through sediment-hosted aquifers and enrichment of novel symbionts in the deep terrestrial subsurface.</title>
        <authorList>
            <person name="Probst A.J."/>
            <person name="Ladd B."/>
            <person name="Jarett J.K."/>
            <person name="Geller-Mcgrath D.E."/>
            <person name="Sieber C.M.K."/>
            <person name="Emerson J.B."/>
            <person name="Anantharaman K."/>
            <person name="Thomas B.C."/>
            <person name="Malmstrom R."/>
            <person name="Stieglmeier M."/>
            <person name="Klingl A."/>
            <person name="Woyke T."/>
            <person name="Ryan C.M."/>
            <person name="Banfield J.F."/>
        </authorList>
    </citation>
    <scope>NUCLEOTIDE SEQUENCE [LARGE SCALE GENOMIC DNA]</scope>
</reference>